<dbReference type="EMBL" id="JBHRYH010000023">
    <property type="protein sequence ID" value="MFC3626801.1"/>
    <property type="molecule type" value="Genomic_DNA"/>
</dbReference>
<gene>
    <name evidence="1" type="ORF">ACFOKJ_11775</name>
</gene>
<evidence type="ECO:0000313" key="1">
    <source>
        <dbReference type="EMBL" id="MFC3626801.1"/>
    </source>
</evidence>
<dbReference type="RefSeq" id="WP_390279803.1">
    <property type="nucleotide sequence ID" value="NZ_JBHRYH010000023.1"/>
</dbReference>
<organism evidence="1 2">
    <name type="scientific">Vogesella amnigena</name>
    <dbReference type="NCBI Taxonomy" id="1507449"/>
    <lineage>
        <taxon>Bacteria</taxon>
        <taxon>Pseudomonadati</taxon>
        <taxon>Pseudomonadota</taxon>
        <taxon>Betaproteobacteria</taxon>
        <taxon>Neisseriales</taxon>
        <taxon>Chromobacteriaceae</taxon>
        <taxon>Vogesella</taxon>
    </lineage>
</organism>
<protein>
    <submittedName>
        <fullName evidence="1">NusG domain II-containing protein</fullName>
    </submittedName>
</protein>
<sequence>MSWRWPRLKPGDWLLLLGLSALCLLSFQRLWTTSASGEVQLSEAGRVVLRWPLRLDRRFALHGPLGVTSVEIRAGRARIASDPSPRQYCVRQGWISRPGEIALCLPNRTAISIAGGQHDDTLAY</sequence>
<dbReference type="CDD" id="cd09910">
    <property type="entry name" value="NGN-insert_like"/>
    <property type="match status" value="1"/>
</dbReference>
<keyword evidence="2" id="KW-1185">Reference proteome</keyword>
<proteinExistence type="predicted"/>
<evidence type="ECO:0000313" key="2">
    <source>
        <dbReference type="Proteomes" id="UP001595636"/>
    </source>
</evidence>
<dbReference type="Proteomes" id="UP001595636">
    <property type="component" value="Unassembled WGS sequence"/>
</dbReference>
<reference evidence="2" key="1">
    <citation type="journal article" date="2019" name="Int. J. Syst. Evol. Microbiol.">
        <title>The Global Catalogue of Microorganisms (GCM) 10K type strain sequencing project: providing services to taxonomists for standard genome sequencing and annotation.</title>
        <authorList>
            <consortium name="The Broad Institute Genomics Platform"/>
            <consortium name="The Broad Institute Genome Sequencing Center for Infectious Disease"/>
            <person name="Wu L."/>
            <person name="Ma J."/>
        </authorList>
    </citation>
    <scope>NUCLEOTIDE SEQUENCE [LARGE SCALE GENOMIC DNA]</scope>
    <source>
        <strain evidence="2">KCTC 42195</strain>
    </source>
</reference>
<dbReference type="InterPro" id="IPR038690">
    <property type="entry name" value="NusG_2_sf"/>
</dbReference>
<dbReference type="Pfam" id="PF07009">
    <property type="entry name" value="NusG_II"/>
    <property type="match status" value="1"/>
</dbReference>
<name>A0ABV7TVQ2_9NEIS</name>
<dbReference type="Gene3D" id="2.60.320.10">
    <property type="entry name" value="N-utilization substance G protein NusG, insert domain"/>
    <property type="match status" value="1"/>
</dbReference>
<comment type="caution">
    <text evidence="1">The sequence shown here is derived from an EMBL/GenBank/DDBJ whole genome shotgun (WGS) entry which is preliminary data.</text>
</comment>
<accession>A0ABV7TVQ2</accession>